<dbReference type="Pfam" id="PF07358">
    <property type="entry name" value="DUF1482"/>
    <property type="match status" value="1"/>
</dbReference>
<comment type="caution">
    <text evidence="1">The sequence shown here is derived from an EMBL/GenBank/DDBJ whole genome shotgun (WGS) entry which is preliminary data.</text>
</comment>
<dbReference type="EMBL" id="JAXHOZ010000091">
    <property type="protein sequence ID" value="MDY4380381.1"/>
    <property type="molecule type" value="Genomic_DNA"/>
</dbReference>
<sequence length="63" mass="6965">MTETLFALVLVICTTTGECHEAVLGVYDTNQDCVTDMYEQRVNGECWPVEGIIRADGQQPATK</sequence>
<evidence type="ECO:0000313" key="2">
    <source>
        <dbReference type="Proteomes" id="UP001269968"/>
    </source>
</evidence>
<evidence type="ECO:0000313" key="1">
    <source>
        <dbReference type="EMBL" id="MDY4380381.1"/>
    </source>
</evidence>
<dbReference type="InterPro" id="IPR009954">
    <property type="entry name" value="DUF1482"/>
</dbReference>
<proteinExistence type="predicted"/>
<dbReference type="Proteomes" id="UP001269968">
    <property type="component" value="Unassembled WGS sequence"/>
</dbReference>
<name>A0AAW9H8T5_9GAMM</name>
<protein>
    <submittedName>
        <fullName evidence="1">DUF1482 family protein</fullName>
    </submittedName>
</protein>
<accession>A0AAW9H8T5</accession>
<dbReference type="AlphaFoldDB" id="A0AAW9H8T5"/>
<organism evidence="1 2">
    <name type="scientific">Pectobacterium brasiliense</name>
    <dbReference type="NCBI Taxonomy" id="180957"/>
    <lineage>
        <taxon>Bacteria</taxon>
        <taxon>Pseudomonadati</taxon>
        <taxon>Pseudomonadota</taxon>
        <taxon>Gammaproteobacteria</taxon>
        <taxon>Enterobacterales</taxon>
        <taxon>Pectobacteriaceae</taxon>
        <taxon>Pectobacterium</taxon>
    </lineage>
</organism>
<reference evidence="1" key="1">
    <citation type="submission" date="2023-11" db="EMBL/GenBank/DDBJ databases">
        <title>Comparative genomics revealed phylogeny of phytopathogenic Pectobacterium aroidearum based on whole-genome sequencing and function of putative horizontal acquire islands in P. aroidearum PccS1.</title>
        <authorList>
            <person name="Fan J."/>
            <person name="Yang L."/>
        </authorList>
    </citation>
    <scope>NUCLEOTIDE SEQUENCE</scope>
    <source>
        <strain evidence="1">NJAU140</strain>
    </source>
</reference>
<dbReference type="RefSeq" id="WP_182099963.1">
    <property type="nucleotide sequence ID" value="NZ_JAXHOZ010000091.1"/>
</dbReference>
<gene>
    <name evidence="1" type="ORF">SOV92_21675</name>
</gene>